<organism evidence="2 3">
    <name type="scientific">Maribellus luteus</name>
    <dbReference type="NCBI Taxonomy" id="2305463"/>
    <lineage>
        <taxon>Bacteria</taxon>
        <taxon>Pseudomonadati</taxon>
        <taxon>Bacteroidota</taxon>
        <taxon>Bacteroidia</taxon>
        <taxon>Marinilabiliales</taxon>
        <taxon>Prolixibacteraceae</taxon>
        <taxon>Maribellus</taxon>
    </lineage>
</organism>
<protein>
    <recommendedName>
        <fullName evidence="4">DUF4377 domain-containing protein</fullName>
    </recommendedName>
</protein>
<feature type="chain" id="PRO_5017364580" description="DUF4377 domain-containing protein" evidence="1">
    <location>
        <begin position="25"/>
        <end position="111"/>
    </location>
</feature>
<dbReference type="AlphaFoldDB" id="A0A399SU77"/>
<evidence type="ECO:0008006" key="4">
    <source>
        <dbReference type="Google" id="ProtNLM"/>
    </source>
</evidence>
<dbReference type="Proteomes" id="UP000265926">
    <property type="component" value="Unassembled WGS sequence"/>
</dbReference>
<evidence type="ECO:0000313" key="2">
    <source>
        <dbReference type="EMBL" id="RIJ45547.1"/>
    </source>
</evidence>
<name>A0A399SU77_9BACT</name>
<keyword evidence="3" id="KW-1185">Reference proteome</keyword>
<gene>
    <name evidence="2" type="ORF">D1614_22465</name>
</gene>
<comment type="caution">
    <text evidence="2">The sequence shown here is derived from an EMBL/GenBank/DDBJ whole genome shotgun (WGS) entry which is preliminary data.</text>
</comment>
<evidence type="ECO:0000256" key="1">
    <source>
        <dbReference type="SAM" id="SignalP"/>
    </source>
</evidence>
<feature type="signal peptide" evidence="1">
    <location>
        <begin position="1"/>
        <end position="24"/>
    </location>
</feature>
<dbReference type="OrthoDB" id="799328at2"/>
<reference evidence="2 3" key="1">
    <citation type="submission" date="2018-08" db="EMBL/GenBank/DDBJ databases">
        <title>Pallidiluteibacterium maritimus gen. nov., sp. nov., isolated from coastal sediment.</title>
        <authorList>
            <person name="Zhou L.Y."/>
        </authorList>
    </citation>
    <scope>NUCLEOTIDE SEQUENCE [LARGE SCALE GENOMIC DNA]</scope>
    <source>
        <strain evidence="2 3">XSD2</strain>
    </source>
</reference>
<keyword evidence="1" id="KW-0732">Signal</keyword>
<evidence type="ECO:0000313" key="3">
    <source>
        <dbReference type="Proteomes" id="UP000265926"/>
    </source>
</evidence>
<dbReference type="EMBL" id="QWGR01000023">
    <property type="protein sequence ID" value="RIJ45547.1"/>
    <property type="molecule type" value="Genomic_DNA"/>
</dbReference>
<accession>A0A399SU77</accession>
<dbReference type="PROSITE" id="PS51257">
    <property type="entry name" value="PROKAR_LIPOPROTEIN"/>
    <property type="match status" value="1"/>
</dbReference>
<proteinExistence type="predicted"/>
<sequence length="111" mass="12572">MKSKKIKILTTFLFLLPLCVVILAAGCDDELDTIKNAHGLVKYFGNPSVDGCGWMIEIDTVIFSPINLDVDYQKDSLKIVLDYEILTSTWNCGWRTPGYQQIEISRIITKN</sequence>
<dbReference type="RefSeq" id="WP_119440253.1">
    <property type="nucleotide sequence ID" value="NZ_QWGR01000023.1"/>
</dbReference>